<dbReference type="Pfam" id="PF00230">
    <property type="entry name" value="MIP"/>
    <property type="match status" value="1"/>
</dbReference>
<feature type="transmembrane region" description="Helical" evidence="3">
    <location>
        <begin position="65"/>
        <end position="88"/>
    </location>
</feature>
<dbReference type="GO" id="GO:0015250">
    <property type="term" value="F:water channel activity"/>
    <property type="evidence" value="ECO:0007669"/>
    <property type="project" value="TreeGrafter"/>
</dbReference>
<comment type="caution">
    <text evidence="4">The sequence shown here is derived from an EMBL/GenBank/DDBJ whole genome shotgun (WGS) entry which is preliminary data.</text>
</comment>
<sequence length="360" mass="39560">MRYEQKTTMQSLAREQQLNHPETPQASNYVHSSPQPKDDELSFIGNNNDEGPPYLMAEISLQSQLLAEVVGTYILVLIGCGSACVSFYGNNNNIDNTVNIDHSSWMMWAIGSMLGIYSAAGFSGGHLNPAITLAFCWVRPTAFSPSKVVPYFLAQILGATLATCTLLILFHPAVQDWEELHFKDIPSKCLTATADGGNVFLYGVKSHIKACLPYDQLKLKSVSTFAGYWSQLPCYNVANALHATIVEAFGTAFVVFIIFSVTSAHYPVPSAAVPPVVALALGSMMYMLGPLTGDHLNPASEIGRRISGMIWMAWRHQGLKFRELKPLLEMIWYDVLPYIIGPLIGGPLGAFFAEKIQQVY</sequence>
<dbReference type="EMBL" id="JAGRRH010000003">
    <property type="protein sequence ID" value="KAG7372000.1"/>
    <property type="molecule type" value="Genomic_DNA"/>
</dbReference>
<keyword evidence="3" id="KW-0812">Transmembrane</keyword>
<dbReference type="InterPro" id="IPR000425">
    <property type="entry name" value="MIP"/>
</dbReference>
<feature type="transmembrane region" description="Helical" evidence="3">
    <location>
        <begin position="240"/>
        <end position="259"/>
    </location>
</feature>
<evidence type="ECO:0000256" key="2">
    <source>
        <dbReference type="SAM" id="MobiDB-lite"/>
    </source>
</evidence>
<feature type="region of interest" description="Disordered" evidence="2">
    <location>
        <begin position="1"/>
        <end position="44"/>
    </location>
</feature>
<dbReference type="InterPro" id="IPR050363">
    <property type="entry name" value="MIP/Aquaporin"/>
</dbReference>
<feature type="transmembrane region" description="Helical" evidence="3">
    <location>
        <begin position="335"/>
        <end position="353"/>
    </location>
</feature>
<feature type="transmembrane region" description="Helical" evidence="3">
    <location>
        <begin position="148"/>
        <end position="170"/>
    </location>
</feature>
<evidence type="ECO:0000256" key="3">
    <source>
        <dbReference type="SAM" id="Phobius"/>
    </source>
</evidence>
<evidence type="ECO:0000313" key="4">
    <source>
        <dbReference type="EMBL" id="KAG7372000.1"/>
    </source>
</evidence>
<dbReference type="GO" id="GO:0015254">
    <property type="term" value="F:glycerol channel activity"/>
    <property type="evidence" value="ECO:0007669"/>
    <property type="project" value="TreeGrafter"/>
</dbReference>
<dbReference type="PROSITE" id="PS00221">
    <property type="entry name" value="MIP"/>
    <property type="match status" value="1"/>
</dbReference>
<feature type="transmembrane region" description="Helical" evidence="3">
    <location>
        <begin position="108"/>
        <end position="136"/>
    </location>
</feature>
<feature type="transmembrane region" description="Helical" evidence="3">
    <location>
        <begin position="271"/>
        <end position="289"/>
    </location>
</feature>
<gene>
    <name evidence="4" type="ORF">IV203_018143</name>
</gene>
<keyword evidence="1" id="KW-0813">Transport</keyword>
<dbReference type="InterPro" id="IPR022357">
    <property type="entry name" value="MIP_CS"/>
</dbReference>
<evidence type="ECO:0000313" key="5">
    <source>
        <dbReference type="Proteomes" id="UP000693970"/>
    </source>
</evidence>
<dbReference type="GO" id="GO:0005886">
    <property type="term" value="C:plasma membrane"/>
    <property type="evidence" value="ECO:0007669"/>
    <property type="project" value="TreeGrafter"/>
</dbReference>
<reference evidence="4" key="2">
    <citation type="submission" date="2021-04" db="EMBL/GenBank/DDBJ databases">
        <authorList>
            <person name="Podell S."/>
        </authorList>
    </citation>
    <scope>NUCLEOTIDE SEQUENCE</scope>
    <source>
        <strain evidence="4">Hildebrandi</strain>
    </source>
</reference>
<keyword evidence="3" id="KW-0472">Membrane</keyword>
<proteinExistence type="predicted"/>
<dbReference type="Proteomes" id="UP000693970">
    <property type="component" value="Unassembled WGS sequence"/>
</dbReference>
<evidence type="ECO:0000256" key="1">
    <source>
        <dbReference type="ARBA" id="ARBA00022448"/>
    </source>
</evidence>
<keyword evidence="5" id="KW-1185">Reference proteome</keyword>
<dbReference type="PANTHER" id="PTHR43829:SF9">
    <property type="entry name" value="AQUAPORIN-9"/>
    <property type="match status" value="1"/>
</dbReference>
<feature type="compositionally biased region" description="Polar residues" evidence="2">
    <location>
        <begin position="1"/>
        <end position="35"/>
    </location>
</feature>
<dbReference type="OrthoDB" id="3222at2759"/>
<reference evidence="4" key="1">
    <citation type="journal article" date="2021" name="Sci. Rep.">
        <title>Diploid genomic architecture of Nitzschia inconspicua, an elite biomass production diatom.</title>
        <authorList>
            <person name="Oliver A."/>
            <person name="Podell S."/>
            <person name="Pinowska A."/>
            <person name="Traller J.C."/>
            <person name="Smith S.R."/>
            <person name="McClure R."/>
            <person name="Beliaev A."/>
            <person name="Bohutskyi P."/>
            <person name="Hill E.A."/>
            <person name="Rabines A."/>
            <person name="Zheng H."/>
            <person name="Allen L.Z."/>
            <person name="Kuo A."/>
            <person name="Grigoriev I.V."/>
            <person name="Allen A.E."/>
            <person name="Hazlebeck D."/>
            <person name="Allen E.E."/>
        </authorList>
    </citation>
    <scope>NUCLEOTIDE SEQUENCE</scope>
    <source>
        <strain evidence="4">Hildebrandi</strain>
    </source>
</reference>
<keyword evidence="3" id="KW-1133">Transmembrane helix</keyword>
<accession>A0A9K3M254</accession>
<dbReference type="PANTHER" id="PTHR43829">
    <property type="entry name" value="AQUAPORIN OR AQUAGLYCEROPORIN RELATED"/>
    <property type="match status" value="1"/>
</dbReference>
<organism evidence="4 5">
    <name type="scientific">Nitzschia inconspicua</name>
    <dbReference type="NCBI Taxonomy" id="303405"/>
    <lineage>
        <taxon>Eukaryota</taxon>
        <taxon>Sar</taxon>
        <taxon>Stramenopiles</taxon>
        <taxon>Ochrophyta</taxon>
        <taxon>Bacillariophyta</taxon>
        <taxon>Bacillariophyceae</taxon>
        <taxon>Bacillariophycidae</taxon>
        <taxon>Bacillariales</taxon>
        <taxon>Bacillariaceae</taxon>
        <taxon>Nitzschia</taxon>
    </lineage>
</organism>
<name>A0A9K3M254_9STRA</name>
<protein>
    <submittedName>
        <fullName evidence="4">MIP family channel protein</fullName>
    </submittedName>
</protein>
<dbReference type="AlphaFoldDB" id="A0A9K3M254"/>